<keyword evidence="7 8" id="KW-0472">Membrane</keyword>
<evidence type="ECO:0000313" key="11">
    <source>
        <dbReference type="EMBL" id="QRG28776.1"/>
    </source>
</evidence>
<evidence type="ECO:0000259" key="9">
    <source>
        <dbReference type="Pfam" id="PF13839"/>
    </source>
</evidence>
<dbReference type="InterPro" id="IPR025846">
    <property type="entry name" value="TBL_N"/>
</dbReference>
<evidence type="ECO:0000256" key="3">
    <source>
        <dbReference type="ARBA" id="ARBA00022692"/>
    </source>
</evidence>
<gene>
    <name evidence="11" type="primary">TBL35</name>
</gene>
<evidence type="ECO:0000256" key="4">
    <source>
        <dbReference type="ARBA" id="ARBA00022968"/>
    </source>
</evidence>
<comment type="similarity">
    <text evidence="2">Belongs to the PC-esterase family. TBL subfamily.</text>
</comment>
<dbReference type="Pfam" id="PF13839">
    <property type="entry name" value="PC-Esterase"/>
    <property type="match status" value="1"/>
</dbReference>
<feature type="transmembrane region" description="Helical" evidence="8">
    <location>
        <begin position="20"/>
        <end position="39"/>
    </location>
</feature>
<dbReference type="GO" id="GO:1990538">
    <property type="term" value="F:xylan O-acetyltransferase activity"/>
    <property type="evidence" value="ECO:0007669"/>
    <property type="project" value="UniProtKB-ARBA"/>
</dbReference>
<keyword evidence="5 8" id="KW-1133">Transmembrane helix</keyword>
<dbReference type="InterPro" id="IPR026057">
    <property type="entry name" value="TBL_C"/>
</dbReference>
<keyword evidence="6" id="KW-0333">Golgi apparatus</keyword>
<dbReference type="EMBL" id="MT153124">
    <property type="protein sequence ID" value="QRG28776.1"/>
    <property type="molecule type" value="mRNA"/>
</dbReference>
<protein>
    <submittedName>
        <fullName evidence="11">Trichome birefringence-like protein 35</fullName>
    </submittedName>
</protein>
<organism evidence="11">
    <name type="scientific">Dendrobium officinale</name>
    <name type="common">Orchid</name>
    <dbReference type="NCBI Taxonomy" id="142615"/>
    <lineage>
        <taxon>Eukaryota</taxon>
        <taxon>Viridiplantae</taxon>
        <taxon>Streptophyta</taxon>
        <taxon>Embryophyta</taxon>
        <taxon>Tracheophyta</taxon>
        <taxon>Spermatophyta</taxon>
        <taxon>Magnoliopsida</taxon>
        <taxon>Liliopsida</taxon>
        <taxon>Asparagales</taxon>
        <taxon>Orchidaceae</taxon>
        <taxon>Epidendroideae</taxon>
        <taxon>Malaxideae</taxon>
        <taxon>Dendrobiinae</taxon>
        <taxon>Dendrobium</taxon>
    </lineage>
</organism>
<dbReference type="PANTHER" id="PTHR32285">
    <property type="entry name" value="PROTEIN TRICHOME BIREFRINGENCE-LIKE 9-RELATED"/>
    <property type="match status" value="1"/>
</dbReference>
<feature type="domain" description="Trichome birefringence-like C-terminal" evidence="9">
    <location>
        <begin position="149"/>
        <end position="437"/>
    </location>
</feature>
<comment type="subcellular location">
    <subcellularLocation>
        <location evidence="1">Golgi apparatus membrane</location>
        <topology evidence="1">Single-pass type II membrane protein</topology>
    </subcellularLocation>
</comment>
<evidence type="ECO:0000256" key="7">
    <source>
        <dbReference type="ARBA" id="ARBA00023136"/>
    </source>
</evidence>
<keyword evidence="4" id="KW-0735">Signal-anchor</keyword>
<accession>A0A890C9X6</accession>
<evidence type="ECO:0000256" key="8">
    <source>
        <dbReference type="SAM" id="Phobius"/>
    </source>
</evidence>
<reference evidence="11" key="1">
    <citation type="submission" date="2020-03" db="EMBL/GenBank/DDBJ databases">
        <authorList>
            <person name="Si C."/>
            <person name="He C."/>
            <person name="Duan J."/>
        </authorList>
    </citation>
    <scope>NUCLEOTIDE SEQUENCE</scope>
</reference>
<dbReference type="Pfam" id="PF14416">
    <property type="entry name" value="PMR5N"/>
    <property type="match status" value="1"/>
</dbReference>
<dbReference type="PANTHER" id="PTHR32285:SF324">
    <property type="entry name" value="PROTEIN TRICHOME BIREFRINGENCE-LIKE 25"/>
    <property type="match status" value="1"/>
</dbReference>
<name>A0A890C9X6_DENOF</name>
<evidence type="ECO:0000256" key="1">
    <source>
        <dbReference type="ARBA" id="ARBA00004323"/>
    </source>
</evidence>
<evidence type="ECO:0000256" key="5">
    <source>
        <dbReference type="ARBA" id="ARBA00022989"/>
    </source>
</evidence>
<dbReference type="GO" id="GO:0000139">
    <property type="term" value="C:Golgi membrane"/>
    <property type="evidence" value="ECO:0007669"/>
    <property type="project" value="UniProtKB-SubCell"/>
</dbReference>
<proteinExistence type="evidence at transcript level"/>
<dbReference type="AlphaFoldDB" id="A0A890C9X6"/>
<evidence type="ECO:0000256" key="2">
    <source>
        <dbReference type="ARBA" id="ARBA00007727"/>
    </source>
</evidence>
<keyword evidence="3 8" id="KW-0812">Transmembrane</keyword>
<sequence length="450" mass="52153">MAEEEMQEPGLSRPKKGLCLLLMFFALILLTSFAYFLLFPNSSDTNVTSCPAFFNIVPAISGRAQRGVSVEQKNSSYIQLPRMSLNDRHKFLLKGQCDLFSGQWINDPSGPAYTNASCNFIQPPQNCMKNGRPDTNYLYWRWKPYDCELPPFDPFKFMDAMKDKSMAFIGDSIFRNQIQSLLCLLTKVEEPVEVYHDKFFRSRTWYFANYNFTVGVIWAPFLVKAELFEDDEGKSKSDVELHLDILEDKWTSQYNKYDYVIFSGGQWFLKSMIIWLNNTIVGCHNCKNNNLKELGIDCPYHKALQTVFEFMISSDHKPLIFFRTWTPDHFEYGEWFSGGVCNRTTPYSEGQYKGKPIDHVMRTIEIQEFEKAVSMASQTGARLKLLDTFHLSVLRPDGHPGPYRTYHPFGKDKIAKVQNDCLHWCLPGPIDTWNELIEKILVDERDISSN</sequence>
<feature type="domain" description="Trichome birefringence-like N-terminal" evidence="10">
    <location>
        <begin position="96"/>
        <end position="148"/>
    </location>
</feature>
<evidence type="ECO:0000256" key="6">
    <source>
        <dbReference type="ARBA" id="ARBA00023034"/>
    </source>
</evidence>
<evidence type="ECO:0000259" key="10">
    <source>
        <dbReference type="Pfam" id="PF14416"/>
    </source>
</evidence>
<dbReference type="InterPro" id="IPR029962">
    <property type="entry name" value="TBL"/>
</dbReference>